<protein>
    <submittedName>
        <fullName evidence="1">Uncharacterized protein</fullName>
    </submittedName>
</protein>
<sequence length="98" mass="10988">MTLNHTPPPNSSTKTEFSQSSSLVLSLLGPLFQCLLSPLASWLLKGPKQEFFFSAKERNAKVWEKGELKDKCQTSKLSTQLCFLPRHGLNTPPVNQKE</sequence>
<comment type="caution">
    <text evidence="1">The sequence shown here is derived from an EMBL/GenBank/DDBJ whole genome shotgun (WGS) entry which is preliminary data.</text>
</comment>
<reference evidence="1 2" key="1">
    <citation type="submission" date="2024-01" db="EMBL/GenBank/DDBJ databases">
        <title>The genomes of 5 underutilized Papilionoideae crops provide insights into root nodulation and disease resistance.</title>
        <authorList>
            <person name="Yuan L."/>
        </authorList>
    </citation>
    <scope>NUCLEOTIDE SEQUENCE [LARGE SCALE GENOMIC DNA]</scope>
    <source>
        <strain evidence="1">LY-2023</strain>
        <tissue evidence="1">Leaf</tissue>
    </source>
</reference>
<gene>
    <name evidence="1" type="ORF">RJT34_12072</name>
</gene>
<keyword evidence="2" id="KW-1185">Reference proteome</keyword>
<dbReference type="EMBL" id="JAYKXN010000003">
    <property type="protein sequence ID" value="KAK7301211.1"/>
    <property type="molecule type" value="Genomic_DNA"/>
</dbReference>
<evidence type="ECO:0000313" key="1">
    <source>
        <dbReference type="EMBL" id="KAK7301211.1"/>
    </source>
</evidence>
<evidence type="ECO:0000313" key="2">
    <source>
        <dbReference type="Proteomes" id="UP001359559"/>
    </source>
</evidence>
<dbReference type="Proteomes" id="UP001359559">
    <property type="component" value="Unassembled WGS sequence"/>
</dbReference>
<dbReference type="AlphaFoldDB" id="A0AAN9JN15"/>
<proteinExistence type="predicted"/>
<organism evidence="1 2">
    <name type="scientific">Clitoria ternatea</name>
    <name type="common">Butterfly pea</name>
    <dbReference type="NCBI Taxonomy" id="43366"/>
    <lineage>
        <taxon>Eukaryota</taxon>
        <taxon>Viridiplantae</taxon>
        <taxon>Streptophyta</taxon>
        <taxon>Embryophyta</taxon>
        <taxon>Tracheophyta</taxon>
        <taxon>Spermatophyta</taxon>
        <taxon>Magnoliopsida</taxon>
        <taxon>eudicotyledons</taxon>
        <taxon>Gunneridae</taxon>
        <taxon>Pentapetalae</taxon>
        <taxon>rosids</taxon>
        <taxon>fabids</taxon>
        <taxon>Fabales</taxon>
        <taxon>Fabaceae</taxon>
        <taxon>Papilionoideae</taxon>
        <taxon>50 kb inversion clade</taxon>
        <taxon>NPAAA clade</taxon>
        <taxon>indigoferoid/millettioid clade</taxon>
        <taxon>Phaseoleae</taxon>
        <taxon>Clitoria</taxon>
    </lineage>
</organism>
<name>A0AAN9JN15_CLITE</name>
<accession>A0AAN9JN15</accession>